<dbReference type="Proteomes" id="UP000062645">
    <property type="component" value="Chromosome"/>
</dbReference>
<proteinExistence type="predicted"/>
<name>A0A0M4SVZ9_9NOSO</name>
<dbReference type="PATRIC" id="fig|224013.5.peg.1910"/>
<reference evidence="2" key="1">
    <citation type="submission" date="2015-07" db="EMBL/GenBank/DDBJ databases">
        <title>Genome Of Nitrogen-Fixing Cyanobacterium Nostoc piscinale CENA21 From Solimoes/Amazon River Floodplain Sediments And Comparative Genomics To Uncover Biosynthetic Natural Products Potential.</title>
        <authorList>
            <person name="Leao T.F."/>
            <person name="Leao P.N."/>
            <person name="Guimaraes P.I."/>
            <person name="de Melo A.G.C."/>
            <person name="Ramos R.T.J."/>
            <person name="Silva A."/>
            <person name="Fiore M.F."/>
            <person name="Schneider M.P.C."/>
        </authorList>
    </citation>
    <scope>NUCLEOTIDE SEQUENCE [LARGE SCALE GENOMIC DNA]</scope>
    <source>
        <strain evidence="2">CENA21</strain>
    </source>
</reference>
<sequence length="81" mass="9672">MTYIDCKEQRDFTVKELTALLTGNAKPYPDSWYMNPQSIITKKNANFWNTIQDLTQEDLEECYSEFTCPLNKWEYLSLDLY</sequence>
<dbReference type="KEGG" id="npz:ACX27_07875"/>
<reference evidence="1 2" key="2">
    <citation type="journal article" date="2016" name="Genome Announc.">
        <title>Draft Genome Sequence of the N2-Fixing Cyanobacterium Nostoc piscinale CENA21, Isolated from the Brazilian Amazon Floodplain.</title>
        <authorList>
            <person name="Leao T."/>
            <person name="Guimaraes P.I."/>
            <person name="de Melo A.G."/>
            <person name="Ramos R.T."/>
            <person name="Leao P.N."/>
            <person name="Silva A."/>
            <person name="Fiore M.F."/>
            <person name="Schneider M.P."/>
        </authorList>
    </citation>
    <scope>NUCLEOTIDE SEQUENCE [LARGE SCALE GENOMIC DNA]</scope>
    <source>
        <strain evidence="1 2">CENA21</strain>
    </source>
</reference>
<evidence type="ECO:0000313" key="2">
    <source>
        <dbReference type="Proteomes" id="UP000062645"/>
    </source>
</evidence>
<dbReference type="OrthoDB" id="516054at2"/>
<dbReference type="AlphaFoldDB" id="A0A0M4SVZ9"/>
<keyword evidence="2" id="KW-1185">Reference proteome</keyword>
<accession>A0A0M4SVZ9</accession>
<protein>
    <submittedName>
        <fullName evidence="1">Uncharacterized protein</fullName>
    </submittedName>
</protein>
<dbReference type="EMBL" id="CP012036">
    <property type="protein sequence ID" value="ALF52796.1"/>
    <property type="molecule type" value="Genomic_DNA"/>
</dbReference>
<dbReference type="RefSeq" id="WP_062290614.1">
    <property type="nucleotide sequence ID" value="NZ_CP012036.1"/>
</dbReference>
<gene>
    <name evidence="1" type="ORF">ACX27_07875</name>
</gene>
<evidence type="ECO:0000313" key="1">
    <source>
        <dbReference type="EMBL" id="ALF52796.1"/>
    </source>
</evidence>
<organism evidence="1 2">
    <name type="scientific">Nostoc piscinale CENA21</name>
    <dbReference type="NCBI Taxonomy" id="224013"/>
    <lineage>
        <taxon>Bacteria</taxon>
        <taxon>Bacillati</taxon>
        <taxon>Cyanobacteriota</taxon>
        <taxon>Cyanophyceae</taxon>
        <taxon>Nostocales</taxon>
        <taxon>Nostocaceae</taxon>
        <taxon>Nostoc</taxon>
    </lineage>
</organism>